<dbReference type="Proteomes" id="UP000093962">
    <property type="component" value="Unassembled WGS sequence"/>
</dbReference>
<evidence type="ECO:0008006" key="5">
    <source>
        <dbReference type="Google" id="ProtNLM"/>
    </source>
</evidence>
<reference evidence="3 4" key="1">
    <citation type="submission" date="2016-06" db="EMBL/GenBank/DDBJ databases">
        <authorList>
            <person name="Kjaerup R.B."/>
            <person name="Dalgaard T.S."/>
            <person name="Juul-Madsen H.R."/>
        </authorList>
    </citation>
    <scope>NUCLEOTIDE SEQUENCE [LARGE SCALE GENOMIC DNA]</scope>
    <source>
        <strain evidence="3 4">1199456.5</strain>
    </source>
</reference>
<protein>
    <recommendedName>
        <fullName evidence="5">DUF3761 domain-containing protein</fullName>
    </recommendedName>
</protein>
<feature type="region of interest" description="Disordered" evidence="1">
    <location>
        <begin position="61"/>
        <end position="83"/>
    </location>
</feature>
<feature type="chain" id="PRO_5008294597" description="DUF3761 domain-containing protein" evidence="2">
    <location>
        <begin position="32"/>
        <end position="151"/>
    </location>
</feature>
<feature type="signal peptide" evidence="2">
    <location>
        <begin position="1"/>
        <end position="31"/>
    </location>
</feature>
<evidence type="ECO:0000313" key="4">
    <source>
        <dbReference type="Proteomes" id="UP000093962"/>
    </source>
</evidence>
<gene>
    <name evidence="3" type="ORF">A5642_04675</name>
</gene>
<feature type="region of interest" description="Disordered" evidence="1">
    <location>
        <begin position="112"/>
        <end position="151"/>
    </location>
</feature>
<proteinExistence type="predicted"/>
<comment type="caution">
    <text evidence="3">The sequence shown here is derived from an EMBL/GenBank/DDBJ whole genome shotgun (WGS) entry which is preliminary data.</text>
</comment>
<accession>A0A1A0M024</accession>
<dbReference type="OrthoDB" id="4548672at2"/>
<dbReference type="AlphaFoldDB" id="A0A1A0M024"/>
<name>A0A1A0M024_MYCMU</name>
<sequence>MRYKTEHRCLLSLPVVWAATVGVAGVVPAQADPLPYGPDTCVSGYVWREAGPGDHVCVKPGVRDSTAQENANPDLHRQPGGGAYGPDTCASGYVWREAFGGDHVCVSPAVRQQASNDNAKAESRYQRNVVDPFGPGGPFAGSQDRVEAHQN</sequence>
<keyword evidence="2" id="KW-0732">Signal</keyword>
<organism evidence="3 4">
    <name type="scientific">Mycolicibacterium mucogenicum</name>
    <name type="common">Mycobacterium mucogenicum</name>
    <dbReference type="NCBI Taxonomy" id="56689"/>
    <lineage>
        <taxon>Bacteria</taxon>
        <taxon>Bacillati</taxon>
        <taxon>Actinomycetota</taxon>
        <taxon>Actinomycetes</taxon>
        <taxon>Mycobacteriales</taxon>
        <taxon>Mycobacteriaceae</taxon>
        <taxon>Mycolicibacterium</taxon>
    </lineage>
</organism>
<evidence type="ECO:0000313" key="3">
    <source>
        <dbReference type="EMBL" id="OBA78431.1"/>
    </source>
</evidence>
<evidence type="ECO:0000256" key="2">
    <source>
        <dbReference type="SAM" id="SignalP"/>
    </source>
</evidence>
<dbReference type="RefSeq" id="WP_064860662.1">
    <property type="nucleotide sequence ID" value="NZ_LZSF01000265.1"/>
</dbReference>
<evidence type="ECO:0000256" key="1">
    <source>
        <dbReference type="SAM" id="MobiDB-lite"/>
    </source>
</evidence>
<dbReference type="EMBL" id="LZSF01000265">
    <property type="protein sequence ID" value="OBA78431.1"/>
    <property type="molecule type" value="Genomic_DNA"/>
</dbReference>